<feature type="region of interest" description="Disordered" evidence="1">
    <location>
        <begin position="17"/>
        <end position="68"/>
    </location>
</feature>
<proteinExistence type="predicted"/>
<comment type="caution">
    <text evidence="2">The sequence shown here is derived from an EMBL/GenBank/DDBJ whole genome shotgun (WGS) entry which is preliminary data.</text>
</comment>
<protein>
    <submittedName>
        <fullName evidence="2">Uncharacterized protein</fullName>
    </submittedName>
</protein>
<dbReference type="Proteomes" id="UP000604046">
    <property type="component" value="Unassembled WGS sequence"/>
</dbReference>
<name>A0A812NAE6_9DINO</name>
<evidence type="ECO:0000256" key="1">
    <source>
        <dbReference type="SAM" id="MobiDB-lite"/>
    </source>
</evidence>
<evidence type="ECO:0000313" key="2">
    <source>
        <dbReference type="EMBL" id="CAE7296609.1"/>
    </source>
</evidence>
<gene>
    <name evidence="2" type="ORF">SNAT2548_LOCUS15617</name>
</gene>
<dbReference type="EMBL" id="CAJNDS010002024">
    <property type="protein sequence ID" value="CAE7296609.1"/>
    <property type="molecule type" value="Genomic_DNA"/>
</dbReference>
<accession>A0A812NAE6</accession>
<organism evidence="2 3">
    <name type="scientific">Symbiodinium natans</name>
    <dbReference type="NCBI Taxonomy" id="878477"/>
    <lineage>
        <taxon>Eukaryota</taxon>
        <taxon>Sar</taxon>
        <taxon>Alveolata</taxon>
        <taxon>Dinophyceae</taxon>
        <taxon>Suessiales</taxon>
        <taxon>Symbiodiniaceae</taxon>
        <taxon>Symbiodinium</taxon>
    </lineage>
</organism>
<dbReference type="AlphaFoldDB" id="A0A812NAE6"/>
<sequence length="567" mass="64236">MQRCSFAGLRRRFLVEGPDNARVPGSTGNGPVKPDVPSHEAAEDASHSWSTCQQPTAAPEYPPPPASATVEECRRAIADLGSRLRLPAAEVARYRTVADRIKGVLRSTWRTETMEAEHVLSTSIPCFDDGHVVGSLCNGTATHFGSDVDIVLEWGINWIPNDMLHDLAGVVFVVKTLVARVVLLLREVEDLKLHKFILRLDTEPSLELDPTSRHHFDFVELRRRAGAGVSLFWKDIKVDISVALRVSEELIEELSSKRYPYPMSDRVKPILRYILSNIFSPYVMKESAMLALRPSLFLLSPEQDANVTMAEHVKEAVVILKLWLACFRDAQLCSTFMMKTITRTLAAESSECVDDPAAVVLQVLDFFANLWKCEEGNYCEEFDVSRGSRQQIPGRKGPLAVALDNKGQSPECEPVRIRSILRNMQGRPCMLEVLTVWKELMLAARATLLKFKEGVQLLHLVRIRNNCFTDAELDRLGVARLRIPPVTAEFVFYTWGAWDRWSETPSWTRLWRLTHFPPDKRKLDEKEKSTNKGAHGKLLENNAVRYDRTFDIKLMARRARRDEAMGT</sequence>
<evidence type="ECO:0000313" key="3">
    <source>
        <dbReference type="Proteomes" id="UP000604046"/>
    </source>
</evidence>
<feature type="compositionally biased region" description="Basic and acidic residues" evidence="1">
    <location>
        <begin position="36"/>
        <end position="46"/>
    </location>
</feature>
<reference evidence="2" key="1">
    <citation type="submission" date="2021-02" db="EMBL/GenBank/DDBJ databases">
        <authorList>
            <person name="Dougan E. K."/>
            <person name="Rhodes N."/>
            <person name="Thang M."/>
            <person name="Chan C."/>
        </authorList>
    </citation>
    <scope>NUCLEOTIDE SEQUENCE</scope>
</reference>
<keyword evidence="3" id="KW-1185">Reference proteome</keyword>